<sequence length="172" mass="20076">MLINRKAVMKRIARYSAHSPVFQHSRQKRVFSSRSRGIEKRKRFSRISEIDAKIRAGNKFAAANQRHILRFVGDKHICRRICYAAGFHKRFDACPVDDIVTDRPNKDFKTLLIQNIIKLGLRYRGDISAVEAVCVIRIADFFQVGNKNLLSAPKTCVMIFRYRHRIFIIIKE</sequence>
<name>A0A645E8K2_9ZZZZ</name>
<proteinExistence type="predicted"/>
<gene>
    <name evidence="1" type="ORF">SDC9_144916</name>
</gene>
<accession>A0A645E8K2</accession>
<protein>
    <submittedName>
        <fullName evidence="1">Uncharacterized protein</fullName>
    </submittedName>
</protein>
<reference evidence="1" key="1">
    <citation type="submission" date="2019-08" db="EMBL/GenBank/DDBJ databases">
        <authorList>
            <person name="Kucharzyk K."/>
            <person name="Murdoch R.W."/>
            <person name="Higgins S."/>
            <person name="Loffler F."/>
        </authorList>
    </citation>
    <scope>NUCLEOTIDE SEQUENCE</scope>
</reference>
<organism evidence="1">
    <name type="scientific">bioreactor metagenome</name>
    <dbReference type="NCBI Taxonomy" id="1076179"/>
    <lineage>
        <taxon>unclassified sequences</taxon>
        <taxon>metagenomes</taxon>
        <taxon>ecological metagenomes</taxon>
    </lineage>
</organism>
<dbReference type="EMBL" id="VSSQ01043966">
    <property type="protein sequence ID" value="MPM97739.1"/>
    <property type="molecule type" value="Genomic_DNA"/>
</dbReference>
<dbReference type="AlphaFoldDB" id="A0A645E8K2"/>
<evidence type="ECO:0000313" key="1">
    <source>
        <dbReference type="EMBL" id="MPM97739.1"/>
    </source>
</evidence>
<comment type="caution">
    <text evidence="1">The sequence shown here is derived from an EMBL/GenBank/DDBJ whole genome shotgun (WGS) entry which is preliminary data.</text>
</comment>